<dbReference type="PANTHER" id="PTHR18964">
    <property type="entry name" value="ROK (REPRESSOR, ORF, KINASE) FAMILY"/>
    <property type="match status" value="1"/>
</dbReference>
<evidence type="ECO:0000313" key="3">
    <source>
        <dbReference type="Proteomes" id="UP000584867"/>
    </source>
</evidence>
<evidence type="ECO:0000313" key="2">
    <source>
        <dbReference type="EMBL" id="MBB5064087.1"/>
    </source>
</evidence>
<accession>A0A7W7ZQ87</accession>
<comment type="caution">
    <text evidence="2">The sequence shown here is derived from an EMBL/GenBank/DDBJ whole genome shotgun (WGS) entry which is preliminary data.</text>
</comment>
<dbReference type="InterPro" id="IPR043129">
    <property type="entry name" value="ATPase_NBD"/>
</dbReference>
<sequence>MDELFSIGVDLGGTNLRIASYADGTDFLDTILVPTRLAEGRERVVRDMCEAINALAIKDYGNRRLAGIGIGTPGPLELPEGILRNPPNLPGWDGFDLRQAVESTLGRSVEIESDANIAALAEFKFGAGRAHKVKSLCMLTLGTGVGNGLILSKHIWHGSTGMGGEGGHIVVQDVGGAPCGCGGYGCLEQYASAPAIVRMAGELMGPAAPSTSQEIAHLAMAGNQQCLQVFERVGHALAIALTGLINTLNLPLYLIGGGVCEAWDLFAPVMFRELPVRSYVYRLTAPEVLQPAHLERHKTYILGAQLGPSAGLLGACLLPLHQKSGSSQIAEDTLVHQ</sequence>
<dbReference type="PROSITE" id="PS01125">
    <property type="entry name" value="ROK"/>
    <property type="match status" value="1"/>
</dbReference>
<dbReference type="EC" id="2.7.1.2" evidence="2"/>
<organism evidence="2 3">
    <name type="scientific">Granulicella mallensis</name>
    <dbReference type="NCBI Taxonomy" id="940614"/>
    <lineage>
        <taxon>Bacteria</taxon>
        <taxon>Pseudomonadati</taxon>
        <taxon>Acidobacteriota</taxon>
        <taxon>Terriglobia</taxon>
        <taxon>Terriglobales</taxon>
        <taxon>Acidobacteriaceae</taxon>
        <taxon>Granulicella</taxon>
    </lineage>
</organism>
<name>A0A7W7ZQ87_9BACT</name>
<proteinExistence type="inferred from homology"/>
<dbReference type="EMBL" id="JACHIO010000009">
    <property type="protein sequence ID" value="MBB5064087.1"/>
    <property type="molecule type" value="Genomic_DNA"/>
</dbReference>
<dbReference type="Pfam" id="PF00480">
    <property type="entry name" value="ROK"/>
    <property type="match status" value="1"/>
</dbReference>
<dbReference type="SUPFAM" id="SSF53067">
    <property type="entry name" value="Actin-like ATPase domain"/>
    <property type="match status" value="1"/>
</dbReference>
<dbReference type="GO" id="GO:0004340">
    <property type="term" value="F:glucokinase activity"/>
    <property type="evidence" value="ECO:0007669"/>
    <property type="project" value="UniProtKB-EC"/>
</dbReference>
<protein>
    <submittedName>
        <fullName evidence="2">Glucokinase</fullName>
        <ecNumber evidence="2">2.7.1.2</ecNumber>
    </submittedName>
</protein>
<dbReference type="InterPro" id="IPR000600">
    <property type="entry name" value="ROK"/>
</dbReference>
<comment type="similarity">
    <text evidence="1">Belongs to the ROK (NagC/XylR) family.</text>
</comment>
<keyword evidence="2" id="KW-0808">Transferase</keyword>
<evidence type="ECO:0000256" key="1">
    <source>
        <dbReference type="ARBA" id="ARBA00006479"/>
    </source>
</evidence>
<gene>
    <name evidence="2" type="ORF">HDF15_002438</name>
</gene>
<dbReference type="AlphaFoldDB" id="A0A7W7ZQ87"/>
<keyword evidence="2" id="KW-0418">Kinase</keyword>
<dbReference type="Gene3D" id="3.30.420.40">
    <property type="match status" value="2"/>
</dbReference>
<reference evidence="2 3" key="1">
    <citation type="submission" date="2020-08" db="EMBL/GenBank/DDBJ databases">
        <title>Genomic Encyclopedia of Type Strains, Phase IV (KMG-V): Genome sequencing to study the core and pangenomes of soil and plant-associated prokaryotes.</title>
        <authorList>
            <person name="Whitman W."/>
        </authorList>
    </citation>
    <scope>NUCLEOTIDE SEQUENCE [LARGE SCALE GENOMIC DNA]</scope>
    <source>
        <strain evidence="2 3">X5P3</strain>
    </source>
</reference>
<dbReference type="PANTHER" id="PTHR18964:SF149">
    <property type="entry name" value="BIFUNCTIONAL UDP-N-ACETYLGLUCOSAMINE 2-EPIMERASE_N-ACETYLMANNOSAMINE KINASE"/>
    <property type="match status" value="1"/>
</dbReference>
<dbReference type="RefSeq" id="WP_184255705.1">
    <property type="nucleotide sequence ID" value="NZ_JACHIO010000009.1"/>
</dbReference>
<dbReference type="InterPro" id="IPR049874">
    <property type="entry name" value="ROK_cs"/>
</dbReference>
<dbReference type="Proteomes" id="UP000584867">
    <property type="component" value="Unassembled WGS sequence"/>
</dbReference>